<gene>
    <name evidence="1" type="ORF">M378DRAFT_163385</name>
</gene>
<dbReference type="AlphaFoldDB" id="A0A0C2WRQ5"/>
<accession>A0A0C2WRQ5</accession>
<organism evidence="1 2">
    <name type="scientific">Amanita muscaria (strain Koide BX008)</name>
    <dbReference type="NCBI Taxonomy" id="946122"/>
    <lineage>
        <taxon>Eukaryota</taxon>
        <taxon>Fungi</taxon>
        <taxon>Dikarya</taxon>
        <taxon>Basidiomycota</taxon>
        <taxon>Agaricomycotina</taxon>
        <taxon>Agaricomycetes</taxon>
        <taxon>Agaricomycetidae</taxon>
        <taxon>Agaricales</taxon>
        <taxon>Pluteineae</taxon>
        <taxon>Amanitaceae</taxon>
        <taxon>Amanita</taxon>
    </lineage>
</organism>
<proteinExistence type="predicted"/>
<dbReference type="EMBL" id="KN818250">
    <property type="protein sequence ID" value="KIL64352.1"/>
    <property type="molecule type" value="Genomic_DNA"/>
</dbReference>
<evidence type="ECO:0000313" key="1">
    <source>
        <dbReference type="EMBL" id="KIL64352.1"/>
    </source>
</evidence>
<keyword evidence="2" id="KW-1185">Reference proteome</keyword>
<reference evidence="1 2" key="1">
    <citation type="submission" date="2014-04" db="EMBL/GenBank/DDBJ databases">
        <title>Evolutionary Origins and Diversification of the Mycorrhizal Mutualists.</title>
        <authorList>
            <consortium name="DOE Joint Genome Institute"/>
            <consortium name="Mycorrhizal Genomics Consortium"/>
            <person name="Kohler A."/>
            <person name="Kuo A."/>
            <person name="Nagy L.G."/>
            <person name="Floudas D."/>
            <person name="Copeland A."/>
            <person name="Barry K.W."/>
            <person name="Cichocki N."/>
            <person name="Veneault-Fourrey C."/>
            <person name="LaButti K."/>
            <person name="Lindquist E.A."/>
            <person name="Lipzen A."/>
            <person name="Lundell T."/>
            <person name="Morin E."/>
            <person name="Murat C."/>
            <person name="Riley R."/>
            <person name="Ohm R."/>
            <person name="Sun H."/>
            <person name="Tunlid A."/>
            <person name="Henrissat B."/>
            <person name="Grigoriev I.V."/>
            <person name="Hibbett D.S."/>
            <person name="Martin F."/>
        </authorList>
    </citation>
    <scope>NUCLEOTIDE SEQUENCE [LARGE SCALE GENOMIC DNA]</scope>
    <source>
        <strain evidence="1 2">Koide BX008</strain>
    </source>
</reference>
<protein>
    <submittedName>
        <fullName evidence="1">Uncharacterized protein</fullName>
    </submittedName>
</protein>
<evidence type="ECO:0000313" key="2">
    <source>
        <dbReference type="Proteomes" id="UP000054549"/>
    </source>
</evidence>
<dbReference type="InParanoid" id="A0A0C2WRQ5"/>
<sequence>MVQYYNIGLVLHCRSGHLEKKTQRKTEPMLGILSSDAHAWHSVKELYSQSRGQLQL</sequence>
<name>A0A0C2WRQ5_AMAMK</name>
<dbReference type="HOGENOM" id="CLU_3013703_0_0_1"/>
<dbReference type="Proteomes" id="UP000054549">
    <property type="component" value="Unassembled WGS sequence"/>
</dbReference>